<protein>
    <submittedName>
        <fullName evidence="1">Uncharacterized protein</fullName>
    </submittedName>
</protein>
<comment type="caution">
    <text evidence="1">The sequence shown here is derived from an EMBL/GenBank/DDBJ whole genome shotgun (WGS) entry which is preliminary data.</text>
</comment>
<feature type="non-terminal residue" evidence="1">
    <location>
        <position position="101"/>
    </location>
</feature>
<dbReference type="Proteomes" id="UP001189429">
    <property type="component" value="Unassembled WGS sequence"/>
</dbReference>
<evidence type="ECO:0000313" key="2">
    <source>
        <dbReference type="Proteomes" id="UP001189429"/>
    </source>
</evidence>
<accession>A0ABN9XJ45</accession>
<evidence type="ECO:0000313" key="1">
    <source>
        <dbReference type="EMBL" id="CAK0899815.1"/>
    </source>
</evidence>
<gene>
    <name evidence="1" type="ORF">PCOR1329_LOCUS77250</name>
</gene>
<reference evidence="1" key="1">
    <citation type="submission" date="2023-10" db="EMBL/GenBank/DDBJ databases">
        <authorList>
            <person name="Chen Y."/>
            <person name="Shah S."/>
            <person name="Dougan E. K."/>
            <person name="Thang M."/>
            <person name="Chan C."/>
        </authorList>
    </citation>
    <scope>NUCLEOTIDE SEQUENCE [LARGE SCALE GENOMIC DNA]</scope>
</reference>
<sequence length="101" mass="10987">AGQGKPADNNMSARASTYEHRVLMHAIAWAAAPKWTAADWSALLDSHEWIVLNMPEKKNKRSPNAGAVGRAVGQMSAKWVDAVREDTTTLAEAAKGCRTER</sequence>
<organism evidence="1 2">
    <name type="scientific">Prorocentrum cordatum</name>
    <dbReference type="NCBI Taxonomy" id="2364126"/>
    <lineage>
        <taxon>Eukaryota</taxon>
        <taxon>Sar</taxon>
        <taxon>Alveolata</taxon>
        <taxon>Dinophyceae</taxon>
        <taxon>Prorocentrales</taxon>
        <taxon>Prorocentraceae</taxon>
        <taxon>Prorocentrum</taxon>
    </lineage>
</organism>
<name>A0ABN9XJ45_9DINO</name>
<feature type="non-terminal residue" evidence="1">
    <location>
        <position position="1"/>
    </location>
</feature>
<keyword evidence="2" id="KW-1185">Reference proteome</keyword>
<proteinExistence type="predicted"/>
<dbReference type="EMBL" id="CAUYUJ010020671">
    <property type="protein sequence ID" value="CAK0899815.1"/>
    <property type="molecule type" value="Genomic_DNA"/>
</dbReference>